<evidence type="ECO:0000313" key="2">
    <source>
        <dbReference type="Proteomes" id="UP000281094"/>
    </source>
</evidence>
<keyword evidence="2" id="KW-1185">Reference proteome</keyword>
<dbReference type="PIRSF" id="PIRSF030820">
    <property type="entry name" value="UCP030820"/>
    <property type="match status" value="1"/>
</dbReference>
<dbReference type="Proteomes" id="UP000281094">
    <property type="component" value="Unassembled WGS sequence"/>
</dbReference>
<gene>
    <name evidence="1" type="ORF">D8780_00610</name>
</gene>
<name>A0A3L7J8I4_9HYPH</name>
<dbReference type="EMBL" id="RCWN01000001">
    <property type="protein sequence ID" value="RLQ86926.1"/>
    <property type="molecule type" value="Genomic_DNA"/>
</dbReference>
<reference evidence="1 2" key="1">
    <citation type="submission" date="2018-10" db="EMBL/GenBank/DDBJ databases">
        <title>Notoacmeibacter sp. M2BS9Y-3-1, whole genome shotgun sequence.</title>
        <authorList>
            <person name="Tuo L."/>
        </authorList>
    </citation>
    <scope>NUCLEOTIDE SEQUENCE [LARGE SCALE GENOMIC DNA]</scope>
    <source>
        <strain evidence="1 2">M2BS9Y-3-1</strain>
    </source>
</reference>
<evidence type="ECO:0000313" key="1">
    <source>
        <dbReference type="EMBL" id="RLQ86926.1"/>
    </source>
</evidence>
<proteinExistence type="predicted"/>
<sequence>MNEQKSAIWNGETFVEDEWVEAETIEALVKSRPAILPLTAWQALDDERKQAHGAPIGVRIEPGDDISAILDHLTTLPLIALSFPAYTDGRSYSKAVRLRRAGYTGTIRAVGDVLYDQVDHMIRTGFSELAISNEQTLKKLRNGEEPGIDQRYQPSLDKERKTNRFAWRRHAA</sequence>
<dbReference type="AlphaFoldDB" id="A0A3L7J8I4"/>
<protein>
    <submittedName>
        <fullName evidence="1">DUF934 domain-containing protein</fullName>
    </submittedName>
</protein>
<dbReference type="InterPro" id="IPR008318">
    <property type="entry name" value="UCP030820"/>
</dbReference>
<accession>A0A3L7J8I4</accession>
<dbReference type="Pfam" id="PF06073">
    <property type="entry name" value="DUF934"/>
    <property type="match status" value="1"/>
</dbReference>
<comment type="caution">
    <text evidence="1">The sequence shown here is derived from an EMBL/GenBank/DDBJ whole genome shotgun (WGS) entry which is preliminary data.</text>
</comment>
<organism evidence="1 2">
    <name type="scientific">Notoacmeibacter ruber</name>
    <dbReference type="NCBI Taxonomy" id="2670375"/>
    <lineage>
        <taxon>Bacteria</taxon>
        <taxon>Pseudomonadati</taxon>
        <taxon>Pseudomonadota</taxon>
        <taxon>Alphaproteobacteria</taxon>
        <taxon>Hyphomicrobiales</taxon>
        <taxon>Notoacmeibacteraceae</taxon>
        <taxon>Notoacmeibacter</taxon>
    </lineage>
</organism>
<dbReference type="RefSeq" id="WP_121643895.1">
    <property type="nucleotide sequence ID" value="NZ_RCWN01000001.1"/>
</dbReference>